<dbReference type="Proteomes" id="UP000243507">
    <property type="component" value="Unassembled WGS sequence"/>
</dbReference>
<dbReference type="Pfam" id="PF20056">
    <property type="entry name" value="DUF6455"/>
    <property type="match status" value="1"/>
</dbReference>
<dbReference type="AlphaFoldDB" id="A0A2A4CPX7"/>
<dbReference type="InterPro" id="IPR045601">
    <property type="entry name" value="DUF6455"/>
</dbReference>
<keyword evidence="3" id="KW-1185">Reference proteome</keyword>
<dbReference type="EMBL" id="NTJD01000007">
    <property type="protein sequence ID" value="PCD76189.1"/>
    <property type="molecule type" value="Genomic_DNA"/>
</dbReference>
<dbReference type="RefSeq" id="WP_096433833.1">
    <property type="nucleotide sequence ID" value="NZ_NTJD01000007.1"/>
</dbReference>
<organism evidence="2 3">
    <name type="scientific">Pseudothioclava arenosa</name>
    <dbReference type="NCBI Taxonomy" id="1795308"/>
    <lineage>
        <taxon>Bacteria</taxon>
        <taxon>Pseudomonadati</taxon>
        <taxon>Pseudomonadota</taxon>
        <taxon>Alphaproteobacteria</taxon>
        <taxon>Rhodobacterales</taxon>
        <taxon>Paracoccaceae</taxon>
        <taxon>Pseudothioclava</taxon>
    </lineage>
</organism>
<gene>
    <name evidence="2" type="ORF">CLN94_10185</name>
</gene>
<proteinExistence type="predicted"/>
<sequence>MGIQGNIDLNFWLTRALAKRLGVNLTEAMHNGFLTEAEFAKMITDCRCCGESDGCLAVLSEINGPLEEPPEYCRNAQILRELAALVRRH</sequence>
<comment type="caution">
    <text evidence="2">The sequence shown here is derived from an EMBL/GenBank/DDBJ whole genome shotgun (WGS) entry which is preliminary data.</text>
</comment>
<name>A0A2A4CPX7_9RHOB</name>
<evidence type="ECO:0000313" key="2">
    <source>
        <dbReference type="EMBL" id="PCD76189.1"/>
    </source>
</evidence>
<feature type="domain" description="DUF6455" evidence="1">
    <location>
        <begin position="1"/>
        <end position="84"/>
    </location>
</feature>
<evidence type="ECO:0000259" key="1">
    <source>
        <dbReference type="Pfam" id="PF20056"/>
    </source>
</evidence>
<reference evidence="2 3" key="1">
    <citation type="submission" date="2017-09" db="EMBL/GenBank/DDBJ databases">
        <title>A multilocus sequence analysis scheme for characterization of bacteria in the genus Thioclava.</title>
        <authorList>
            <person name="Liu Y."/>
            <person name="Shao Z."/>
        </authorList>
    </citation>
    <scope>NUCLEOTIDE SEQUENCE [LARGE SCALE GENOMIC DNA]</scope>
    <source>
        <strain evidence="2 3">CAU 1312</strain>
    </source>
</reference>
<protein>
    <recommendedName>
        <fullName evidence="1">DUF6455 domain-containing protein</fullName>
    </recommendedName>
</protein>
<accession>A0A2A4CPX7</accession>
<evidence type="ECO:0000313" key="3">
    <source>
        <dbReference type="Proteomes" id="UP000243507"/>
    </source>
</evidence>
<dbReference type="OrthoDB" id="7689275at2"/>